<dbReference type="SUPFAM" id="SSF47095">
    <property type="entry name" value="HMG-box"/>
    <property type="match status" value="1"/>
</dbReference>
<evidence type="ECO:0000313" key="4">
    <source>
        <dbReference type="Proteomes" id="UP000436088"/>
    </source>
</evidence>
<dbReference type="GO" id="GO:0005634">
    <property type="term" value="C:nucleus"/>
    <property type="evidence" value="ECO:0007669"/>
    <property type="project" value="UniProtKB-UniRule"/>
</dbReference>
<dbReference type="PROSITE" id="PS50118">
    <property type="entry name" value="HMG_BOX_2"/>
    <property type="match status" value="1"/>
</dbReference>
<keyword evidence="4" id="KW-1185">Reference proteome</keyword>
<dbReference type="Gene3D" id="1.10.30.10">
    <property type="entry name" value="High mobility group box domain"/>
    <property type="match status" value="1"/>
</dbReference>
<comment type="caution">
    <text evidence="3">The sequence shown here is derived from an EMBL/GenBank/DDBJ whole genome shotgun (WGS) entry which is preliminary data.</text>
</comment>
<dbReference type="EMBL" id="VEPZ02001433">
    <property type="protein sequence ID" value="KAE8673198.1"/>
    <property type="molecule type" value="Genomic_DNA"/>
</dbReference>
<accession>A0A6A2XD98</accession>
<evidence type="ECO:0000256" key="1">
    <source>
        <dbReference type="PROSITE-ProRule" id="PRU00267"/>
    </source>
</evidence>
<organism evidence="3 4">
    <name type="scientific">Hibiscus syriacus</name>
    <name type="common">Rose of Sharon</name>
    <dbReference type="NCBI Taxonomy" id="106335"/>
    <lineage>
        <taxon>Eukaryota</taxon>
        <taxon>Viridiplantae</taxon>
        <taxon>Streptophyta</taxon>
        <taxon>Embryophyta</taxon>
        <taxon>Tracheophyta</taxon>
        <taxon>Spermatophyta</taxon>
        <taxon>Magnoliopsida</taxon>
        <taxon>eudicotyledons</taxon>
        <taxon>Gunneridae</taxon>
        <taxon>Pentapetalae</taxon>
        <taxon>rosids</taxon>
        <taxon>malvids</taxon>
        <taxon>Malvales</taxon>
        <taxon>Malvaceae</taxon>
        <taxon>Malvoideae</taxon>
        <taxon>Hibiscus</taxon>
    </lineage>
</organism>
<proteinExistence type="predicted"/>
<reference evidence="3" key="1">
    <citation type="submission" date="2019-09" db="EMBL/GenBank/DDBJ databases">
        <title>Draft genome information of white flower Hibiscus syriacus.</title>
        <authorList>
            <person name="Kim Y.-M."/>
        </authorList>
    </citation>
    <scope>NUCLEOTIDE SEQUENCE [LARGE SCALE GENOMIC DNA]</scope>
    <source>
        <strain evidence="3">YM2019G1</strain>
    </source>
</reference>
<dbReference type="InterPro" id="IPR009071">
    <property type="entry name" value="HMG_box_dom"/>
</dbReference>
<feature type="DNA-binding region" description="HMG box" evidence="1">
    <location>
        <begin position="28"/>
        <end position="76"/>
    </location>
</feature>
<protein>
    <recommendedName>
        <fullName evidence="2">HMG box domain-containing protein</fullName>
    </recommendedName>
</protein>
<dbReference type="AlphaFoldDB" id="A0A6A2XD98"/>
<gene>
    <name evidence="3" type="ORF">F3Y22_tig00111806pilonHSYRG00003</name>
</gene>
<sequence>MKLMDLGIVAREDDIEMESESINNEVNRKQPLGGYMYFYMTEIQRMKEAGNYNIGSVKHEVLEMWKSMTDAEKEPM</sequence>
<evidence type="ECO:0000259" key="2">
    <source>
        <dbReference type="PROSITE" id="PS50118"/>
    </source>
</evidence>
<dbReference type="Proteomes" id="UP000436088">
    <property type="component" value="Unassembled WGS sequence"/>
</dbReference>
<name>A0A6A2XD98_HIBSY</name>
<keyword evidence="1" id="KW-0238">DNA-binding</keyword>
<keyword evidence="1" id="KW-0539">Nucleus</keyword>
<evidence type="ECO:0000313" key="3">
    <source>
        <dbReference type="EMBL" id="KAE8673198.1"/>
    </source>
</evidence>
<feature type="domain" description="HMG box" evidence="2">
    <location>
        <begin position="28"/>
        <end position="76"/>
    </location>
</feature>
<dbReference type="GO" id="GO:0003677">
    <property type="term" value="F:DNA binding"/>
    <property type="evidence" value="ECO:0007669"/>
    <property type="project" value="UniProtKB-UniRule"/>
</dbReference>
<dbReference type="InterPro" id="IPR036910">
    <property type="entry name" value="HMG_box_dom_sf"/>
</dbReference>